<reference evidence="2 3" key="1">
    <citation type="submission" date="2017-09" db="EMBL/GenBank/DDBJ databases">
        <title>Bacterial strain isolated from the female urinary microbiota.</title>
        <authorList>
            <person name="Thomas-White K."/>
            <person name="Kumar N."/>
            <person name="Forster S."/>
            <person name="Putonti C."/>
            <person name="Lawley T."/>
            <person name="Wolfe A.J."/>
        </authorList>
    </citation>
    <scope>NUCLEOTIDE SEQUENCE [LARGE SCALE GENOMIC DNA]</scope>
    <source>
        <strain evidence="2 3">UMB0204</strain>
    </source>
</reference>
<evidence type="ECO:0000313" key="2">
    <source>
        <dbReference type="EMBL" id="PMC82656.1"/>
    </source>
</evidence>
<dbReference type="Pfam" id="PF04260">
    <property type="entry name" value="DUF436"/>
    <property type="match status" value="1"/>
</dbReference>
<dbReference type="PIRSF" id="PIRSF007510">
    <property type="entry name" value="UCP007510"/>
    <property type="match status" value="1"/>
</dbReference>
<comment type="similarity">
    <text evidence="1">Belongs to the UPF0340 family.</text>
</comment>
<dbReference type="Gene3D" id="3.40.50.10360">
    <property type="entry name" value="Hypothetical protein TT1679"/>
    <property type="match status" value="1"/>
</dbReference>
<gene>
    <name evidence="2" type="ORF">CJ192_02665</name>
</gene>
<dbReference type="SUPFAM" id="SSF110710">
    <property type="entry name" value="TTHA0583/YokD-like"/>
    <property type="match status" value="1"/>
</dbReference>
<comment type="caution">
    <text evidence="2">The sequence shown here is derived from an EMBL/GenBank/DDBJ whole genome shotgun (WGS) entry which is preliminary data.</text>
</comment>
<evidence type="ECO:0000256" key="1">
    <source>
        <dbReference type="HAMAP-Rule" id="MF_00800"/>
    </source>
</evidence>
<proteinExistence type="inferred from homology"/>
<evidence type="ECO:0000313" key="3">
    <source>
        <dbReference type="Proteomes" id="UP000235658"/>
    </source>
</evidence>
<name>A0A2N6ULH9_9FIRM</name>
<dbReference type="NCBIfam" id="TIGR01440">
    <property type="entry name" value="TIGR01440 family protein"/>
    <property type="match status" value="1"/>
</dbReference>
<dbReference type="EMBL" id="PNHP01000001">
    <property type="protein sequence ID" value="PMC82656.1"/>
    <property type="molecule type" value="Genomic_DNA"/>
</dbReference>
<protein>
    <recommendedName>
        <fullName evidence="1">UPF0340 protein CJ192_02665</fullName>
    </recommendedName>
</protein>
<dbReference type="GeneID" id="84578083"/>
<dbReference type="InterPro" id="IPR006340">
    <property type="entry name" value="DUF436"/>
</dbReference>
<dbReference type="AlphaFoldDB" id="A0A2N6ULH9"/>
<sequence>MDKIKNDIEAACLEILDKSHAKEGDVFVLGGSSSEVVGYNIGSHSSEEVGEIIVTTLLKILNEKKIYLAVGGCEHINRAIVVEKNLAIRDRYEIVSVVPKIHAGGSFATAAYKNFKDPVVIEHISGDFGMDIGDANIGMHIKFVQVPLRLSVKNIGSAHLTALKSRPKLIGGIRARYE</sequence>
<accession>A0A2N6ULH9</accession>
<dbReference type="HAMAP" id="MF_00800">
    <property type="entry name" value="UPF0340"/>
    <property type="match status" value="1"/>
</dbReference>
<dbReference type="Proteomes" id="UP000235658">
    <property type="component" value="Unassembled WGS sequence"/>
</dbReference>
<dbReference type="RefSeq" id="WP_102197669.1">
    <property type="nucleotide sequence ID" value="NZ_PNHP01000001.1"/>
</dbReference>
<dbReference type="InterPro" id="IPR028345">
    <property type="entry name" value="Antibiotic_NAT-like"/>
</dbReference>
<organism evidence="2 3">
    <name type="scientific">Anaerococcus hydrogenalis</name>
    <dbReference type="NCBI Taxonomy" id="33029"/>
    <lineage>
        <taxon>Bacteria</taxon>
        <taxon>Bacillati</taxon>
        <taxon>Bacillota</taxon>
        <taxon>Tissierellia</taxon>
        <taxon>Tissierellales</taxon>
        <taxon>Peptoniphilaceae</taxon>
        <taxon>Anaerococcus</taxon>
    </lineage>
</organism>